<dbReference type="AlphaFoldDB" id="A0A7S8IYD6"/>
<reference evidence="1 2" key="1">
    <citation type="journal article" date="2020" name="ISME J.">
        <title>Enrichment and physiological characterization of a novel comammox Nitrospira indicates ammonium inhibition of complete nitrification.</title>
        <authorList>
            <person name="Sakoula D."/>
            <person name="Koch H."/>
            <person name="Frank J."/>
            <person name="Jetten M.S.M."/>
            <person name="van Kessel M.A.H.J."/>
            <person name="Lucker S."/>
        </authorList>
    </citation>
    <scope>NUCLEOTIDE SEQUENCE [LARGE SCALE GENOMIC DNA]</scope>
    <source>
        <strain evidence="1">Comreactor17</strain>
    </source>
</reference>
<accession>A0A7S8IYD6</accession>
<protein>
    <submittedName>
        <fullName evidence="1">Uncharacterized protein</fullName>
    </submittedName>
</protein>
<dbReference type="Proteomes" id="UP000593737">
    <property type="component" value="Chromosome"/>
</dbReference>
<dbReference type="EMBL" id="CP047423">
    <property type="protein sequence ID" value="QPD03153.1"/>
    <property type="molecule type" value="Genomic_DNA"/>
</dbReference>
<dbReference type="KEGG" id="nkf:Nkreftii_000927"/>
<sequence length="51" mass="6006">MVFWQEVGYEVISQNSYLIEERSPSLYFTCRCKEDTRSPTQAAIAWLLCIE</sequence>
<organism evidence="1 2">
    <name type="scientific">Candidatus Nitrospira kreftii</name>
    <dbReference type="NCBI Taxonomy" id="2652173"/>
    <lineage>
        <taxon>Bacteria</taxon>
        <taxon>Pseudomonadati</taxon>
        <taxon>Nitrospirota</taxon>
        <taxon>Nitrospiria</taxon>
        <taxon>Nitrospirales</taxon>
        <taxon>Nitrospiraceae</taxon>
        <taxon>Nitrospira</taxon>
    </lineage>
</organism>
<gene>
    <name evidence="1" type="ORF">Nkreftii_000927</name>
</gene>
<proteinExistence type="predicted"/>
<evidence type="ECO:0000313" key="2">
    <source>
        <dbReference type="Proteomes" id="UP000593737"/>
    </source>
</evidence>
<name>A0A7S8IYD6_9BACT</name>
<evidence type="ECO:0000313" key="1">
    <source>
        <dbReference type="EMBL" id="QPD03153.1"/>
    </source>
</evidence>